<evidence type="ECO:0000256" key="2">
    <source>
        <dbReference type="ARBA" id="ARBA00022679"/>
    </source>
</evidence>
<evidence type="ECO:0000313" key="4">
    <source>
        <dbReference type="Proteomes" id="UP000717624"/>
    </source>
</evidence>
<dbReference type="InterPro" id="IPR004165">
    <property type="entry name" value="CoA_trans_fam_I"/>
</dbReference>
<dbReference type="EC" id="2.8.3.8" evidence="3"/>
<comment type="caution">
    <text evidence="3">The sequence shown here is derived from an EMBL/GenBank/DDBJ whole genome shotgun (WGS) entry which is preliminary data.</text>
</comment>
<dbReference type="InterPro" id="IPR037171">
    <property type="entry name" value="NagB/RpiA_transferase-like"/>
</dbReference>
<dbReference type="AlphaFoldDB" id="A0A939BSD5"/>
<dbReference type="GO" id="GO:0008775">
    <property type="term" value="F:acetate CoA-transferase activity"/>
    <property type="evidence" value="ECO:0007669"/>
    <property type="project" value="UniProtKB-EC"/>
</dbReference>
<evidence type="ECO:0000313" key="3">
    <source>
        <dbReference type="EMBL" id="MBM7588424.1"/>
    </source>
</evidence>
<dbReference type="Pfam" id="PF01144">
    <property type="entry name" value="CoA_trans"/>
    <property type="match status" value="1"/>
</dbReference>
<gene>
    <name evidence="3" type="ORF">JOD01_000010</name>
</gene>
<keyword evidence="4" id="KW-1185">Reference proteome</keyword>
<dbReference type="SUPFAM" id="SSF100950">
    <property type="entry name" value="NagB/RpiA/CoA transferase-like"/>
    <property type="match status" value="1"/>
</dbReference>
<dbReference type="EMBL" id="JAFBEB010000001">
    <property type="protein sequence ID" value="MBM7588424.1"/>
    <property type="molecule type" value="Genomic_DNA"/>
</dbReference>
<dbReference type="SMART" id="SM00882">
    <property type="entry name" value="CoA_trans"/>
    <property type="match status" value="1"/>
</dbReference>
<dbReference type="GO" id="GO:0047371">
    <property type="term" value="F:butyrate-acetoacetate CoA-transferase activity"/>
    <property type="evidence" value="ECO:0007669"/>
    <property type="project" value="UniProtKB-EC"/>
</dbReference>
<dbReference type="Gene3D" id="3.40.1080.10">
    <property type="entry name" value="Glutaconate Coenzyme A-transferase"/>
    <property type="match status" value="1"/>
</dbReference>
<dbReference type="EC" id="2.8.3.9" evidence="3"/>
<organism evidence="3 4">
    <name type="scientific">Brevibacillus fulvus</name>
    <dbReference type="NCBI Taxonomy" id="1125967"/>
    <lineage>
        <taxon>Bacteria</taxon>
        <taxon>Bacillati</taxon>
        <taxon>Bacillota</taxon>
        <taxon>Bacilli</taxon>
        <taxon>Bacillales</taxon>
        <taxon>Paenibacillaceae</taxon>
        <taxon>Brevibacillus</taxon>
    </lineage>
</organism>
<dbReference type="InterPro" id="IPR012791">
    <property type="entry name" value="3-oxoacid_CoA-transf_B"/>
</dbReference>
<dbReference type="NCBIfam" id="TIGR02428">
    <property type="entry name" value="pcaJ_scoB_fam"/>
    <property type="match status" value="1"/>
</dbReference>
<dbReference type="PANTHER" id="PTHR13707:SF60">
    <property type="entry name" value="ACETATE COA-TRANSFERASE SUBUNIT ALPHA"/>
    <property type="match status" value="1"/>
</dbReference>
<dbReference type="PANTHER" id="PTHR13707">
    <property type="entry name" value="KETOACID-COENZYME A TRANSFERASE"/>
    <property type="match status" value="1"/>
</dbReference>
<comment type="similarity">
    <text evidence="1">Belongs to the 3-oxoacid CoA-transferase subunit B family.</text>
</comment>
<evidence type="ECO:0000256" key="1">
    <source>
        <dbReference type="ARBA" id="ARBA00007047"/>
    </source>
</evidence>
<keyword evidence="2 3" id="KW-0808">Transferase</keyword>
<dbReference type="Proteomes" id="UP000717624">
    <property type="component" value="Unassembled WGS sequence"/>
</dbReference>
<reference evidence="3" key="1">
    <citation type="submission" date="2021-01" db="EMBL/GenBank/DDBJ databases">
        <title>Genomic Encyclopedia of Type Strains, Phase IV (KMG-IV): sequencing the most valuable type-strain genomes for metagenomic binning, comparative biology and taxonomic classification.</title>
        <authorList>
            <person name="Goeker M."/>
        </authorList>
    </citation>
    <scope>NUCLEOTIDE SEQUENCE</scope>
    <source>
        <strain evidence="3">DSM 25523</strain>
    </source>
</reference>
<proteinExistence type="inferred from homology"/>
<accession>A0A939BSD5</accession>
<protein>
    <submittedName>
        <fullName evidence="3">Acetate CoA/acetoacetate CoA-transferase beta subunit</fullName>
        <ecNumber evidence="3">2.8.3.8</ecNumber>
        <ecNumber evidence="3">2.8.3.9</ecNumber>
    </submittedName>
</protein>
<name>A0A939BSD5_9BACL</name>
<sequence>MDRTKRRGELEMGMGVGEAGYRERIARRAAQELRTGMIVNLGIGIPTLVADYIPADVKVVFHAENGILGSGPRPERGAENPMLCNAGGFPVTLLPGASCFDSVTAFAIIRQGLLDVTILGALEVSQTGDIANWIVPGKRVPGMGGAMELAQKAKQVMVLTTHLDKNGRSKIVRECRLPLTAKGAASLIITDMAVLEVRQDGLYLREVMEPYSLADVIAVTEAELKTDGEVAIFH</sequence>